<gene>
    <name evidence="2" type="ORF">FF124_09135</name>
</gene>
<dbReference type="AlphaFoldDB" id="A0A5C4JSR3"/>
<comment type="caution">
    <text evidence="2">The sequence shown here is derived from an EMBL/GenBank/DDBJ whole genome shotgun (WGS) entry which is preliminary data.</text>
</comment>
<comment type="similarity">
    <text evidence="1">Belongs to the darcynin family.</text>
</comment>
<dbReference type="EMBL" id="VCLB01000004">
    <property type="protein sequence ID" value="TNB48476.1"/>
    <property type="molecule type" value="Genomic_DNA"/>
</dbReference>
<evidence type="ECO:0008006" key="4">
    <source>
        <dbReference type="Google" id="ProtNLM"/>
    </source>
</evidence>
<protein>
    <recommendedName>
        <fullName evidence="4">Darcynin 1</fullName>
    </recommendedName>
</protein>
<sequence length="115" mass="13006">MNLMHKFTIFMLLTATPAWLRLSRPERNRIAGETLTGALAGLDVTHQHFDAEAFCGVCSDVAVFETDDLGAYYCVIERLRDTAIFREPYFEVVQIIPAIGDGFRQFEDREAPYAA</sequence>
<proteinExistence type="inferred from homology"/>
<reference evidence="2 3" key="1">
    <citation type="submission" date="2019-05" db="EMBL/GenBank/DDBJ databases">
        <authorList>
            <person name="Lee S.D."/>
        </authorList>
    </citation>
    <scope>NUCLEOTIDE SEQUENCE [LARGE SCALE GENOMIC DNA]</scope>
    <source>
        <strain evidence="2 3">GH2-6</strain>
    </source>
</reference>
<name>A0A5C4JSR3_9HYPH</name>
<keyword evidence="3" id="KW-1185">Reference proteome</keyword>
<dbReference type="OrthoDB" id="73186at2"/>
<reference evidence="2 3" key="2">
    <citation type="submission" date="2019-06" db="EMBL/GenBank/DDBJ databases">
        <title>Martelella lutilitoris sp. nov., isolated from a tidal mudflat.</title>
        <authorList>
            <person name="Kim Y.-J."/>
        </authorList>
    </citation>
    <scope>NUCLEOTIDE SEQUENCE [LARGE SCALE GENOMIC DNA]</scope>
    <source>
        <strain evidence="2 3">GH2-6</strain>
    </source>
</reference>
<dbReference type="InterPro" id="IPR031409">
    <property type="entry name" value="Darcynin"/>
</dbReference>
<evidence type="ECO:0000313" key="2">
    <source>
        <dbReference type="EMBL" id="TNB48476.1"/>
    </source>
</evidence>
<accession>A0A5C4JSR3</accession>
<dbReference type="Pfam" id="PF17074">
    <property type="entry name" value="Darcynin"/>
    <property type="match status" value="1"/>
</dbReference>
<evidence type="ECO:0000256" key="1">
    <source>
        <dbReference type="ARBA" id="ARBA00006869"/>
    </source>
</evidence>
<organism evidence="2 3">
    <name type="scientific">Martelella lutilitoris</name>
    <dbReference type="NCBI Taxonomy" id="2583532"/>
    <lineage>
        <taxon>Bacteria</taxon>
        <taxon>Pseudomonadati</taxon>
        <taxon>Pseudomonadota</taxon>
        <taxon>Alphaproteobacteria</taxon>
        <taxon>Hyphomicrobiales</taxon>
        <taxon>Aurantimonadaceae</taxon>
        <taxon>Martelella</taxon>
    </lineage>
</organism>
<evidence type="ECO:0000313" key="3">
    <source>
        <dbReference type="Proteomes" id="UP000307874"/>
    </source>
</evidence>
<dbReference type="Proteomes" id="UP000307874">
    <property type="component" value="Unassembled WGS sequence"/>
</dbReference>